<dbReference type="SUPFAM" id="SSF100950">
    <property type="entry name" value="NagB/RpiA/CoA transferase-like"/>
    <property type="match status" value="1"/>
</dbReference>
<dbReference type="KEGG" id="kyr:CVV65_06345"/>
<feature type="domain" description="HTH deoR-type" evidence="4">
    <location>
        <begin position="3"/>
        <end position="58"/>
    </location>
</feature>
<dbReference type="GO" id="GO:0003677">
    <property type="term" value="F:DNA binding"/>
    <property type="evidence" value="ECO:0007669"/>
    <property type="project" value="UniProtKB-KW"/>
</dbReference>
<dbReference type="Pfam" id="PF08220">
    <property type="entry name" value="HTH_DeoR"/>
    <property type="match status" value="1"/>
</dbReference>
<dbReference type="InterPro" id="IPR001034">
    <property type="entry name" value="DeoR_HTH"/>
</dbReference>
<evidence type="ECO:0000256" key="1">
    <source>
        <dbReference type="ARBA" id="ARBA00023015"/>
    </source>
</evidence>
<evidence type="ECO:0000313" key="6">
    <source>
        <dbReference type="Proteomes" id="UP000231932"/>
    </source>
</evidence>
<evidence type="ECO:0000256" key="3">
    <source>
        <dbReference type="ARBA" id="ARBA00023163"/>
    </source>
</evidence>
<protein>
    <submittedName>
        <fullName evidence="5">DeoR/GlpR transcriptional regulator</fullName>
    </submittedName>
</protein>
<evidence type="ECO:0000259" key="4">
    <source>
        <dbReference type="PROSITE" id="PS51000"/>
    </source>
</evidence>
<evidence type="ECO:0000313" key="5">
    <source>
        <dbReference type="EMBL" id="ATY84612.1"/>
    </source>
</evidence>
<dbReference type="Gene3D" id="1.10.10.10">
    <property type="entry name" value="Winged helix-like DNA-binding domain superfamily/Winged helix DNA-binding domain"/>
    <property type="match status" value="1"/>
</dbReference>
<gene>
    <name evidence="5" type="ORF">CVV65_06345</name>
</gene>
<dbReference type="InterPro" id="IPR036390">
    <property type="entry name" value="WH_DNA-bd_sf"/>
</dbReference>
<dbReference type="SMART" id="SM00420">
    <property type="entry name" value="HTH_DEOR"/>
    <property type="match status" value="1"/>
</dbReference>
<dbReference type="Pfam" id="PF00455">
    <property type="entry name" value="DeoRC"/>
    <property type="match status" value="1"/>
</dbReference>
<accession>A0A2K8N859</accession>
<dbReference type="InterPro" id="IPR037171">
    <property type="entry name" value="NagB/RpiA_transferase-like"/>
</dbReference>
<dbReference type="Proteomes" id="UP000231932">
    <property type="component" value="Chromosome"/>
</dbReference>
<dbReference type="RefSeq" id="WP_100667429.1">
    <property type="nucleotide sequence ID" value="NZ_CP024955.1"/>
</dbReference>
<dbReference type="InterPro" id="IPR018356">
    <property type="entry name" value="Tscrpt_reg_HTH_DeoR_CS"/>
</dbReference>
<dbReference type="SUPFAM" id="SSF46785">
    <property type="entry name" value="Winged helix' DNA-binding domain"/>
    <property type="match status" value="1"/>
</dbReference>
<evidence type="ECO:0000256" key="2">
    <source>
        <dbReference type="ARBA" id="ARBA00023125"/>
    </source>
</evidence>
<keyword evidence="3" id="KW-0804">Transcription</keyword>
<proteinExistence type="predicted"/>
<reference evidence="6" key="1">
    <citation type="submission" date="2017-11" db="EMBL/GenBank/DDBJ databases">
        <title>Complete Genome Sequence of Kyrpidia sp. Strain EA-1, a thermophilic, hydrogen-oxidizing Bacterium, isolated from the Azores.</title>
        <authorList>
            <person name="Reiner J.E."/>
            <person name="Lapp C.J."/>
            <person name="Bunk B."/>
            <person name="Gescher J."/>
        </authorList>
    </citation>
    <scope>NUCLEOTIDE SEQUENCE [LARGE SCALE GENOMIC DNA]</scope>
    <source>
        <strain evidence="6">EA-1</strain>
    </source>
</reference>
<dbReference type="OrthoDB" id="9797223at2"/>
<dbReference type="SMART" id="SM01134">
    <property type="entry name" value="DeoRC"/>
    <property type="match status" value="1"/>
</dbReference>
<dbReference type="PRINTS" id="PR00037">
    <property type="entry name" value="HTHLACR"/>
</dbReference>
<dbReference type="AlphaFoldDB" id="A0A2K8N859"/>
<organism evidence="5 6">
    <name type="scientific">Kyrpidia spormannii</name>
    <dbReference type="NCBI Taxonomy" id="2055160"/>
    <lineage>
        <taxon>Bacteria</taxon>
        <taxon>Bacillati</taxon>
        <taxon>Bacillota</taxon>
        <taxon>Bacilli</taxon>
        <taxon>Bacillales</taxon>
        <taxon>Alicyclobacillaceae</taxon>
        <taxon>Kyrpidia</taxon>
    </lineage>
</organism>
<dbReference type="PANTHER" id="PTHR30363">
    <property type="entry name" value="HTH-TYPE TRANSCRIPTIONAL REGULATOR SRLR-RELATED"/>
    <property type="match status" value="1"/>
</dbReference>
<dbReference type="PROSITE" id="PS51000">
    <property type="entry name" value="HTH_DEOR_2"/>
    <property type="match status" value="1"/>
</dbReference>
<name>A0A2K8N859_9BACL</name>
<dbReference type="Gene3D" id="3.40.50.1360">
    <property type="match status" value="1"/>
</dbReference>
<dbReference type="GO" id="GO:0003700">
    <property type="term" value="F:DNA-binding transcription factor activity"/>
    <property type="evidence" value="ECO:0007669"/>
    <property type="project" value="InterPro"/>
</dbReference>
<keyword evidence="1" id="KW-0805">Transcription regulation</keyword>
<dbReference type="EMBL" id="CP024955">
    <property type="protein sequence ID" value="ATY84612.1"/>
    <property type="molecule type" value="Genomic_DNA"/>
</dbReference>
<dbReference type="PANTHER" id="PTHR30363:SF44">
    <property type="entry name" value="AGA OPERON TRANSCRIPTIONAL REPRESSOR-RELATED"/>
    <property type="match status" value="1"/>
</dbReference>
<dbReference type="InterPro" id="IPR036388">
    <property type="entry name" value="WH-like_DNA-bd_sf"/>
</dbReference>
<dbReference type="InterPro" id="IPR050313">
    <property type="entry name" value="Carb_Metab_HTH_regulators"/>
</dbReference>
<sequence length="255" mass="27470">MLQEQRFELIRRHLEEHGSLAVQDLIQLLGVSRETVRRDLRQMEQKGLLTKVHGGAVLKQVGEEPSYEVRTVSHRAEKQAIGRAALSLIAPGDTIYLDAGTTMLEFAKVLRPAGSLTVFTNSITVAATLAATSAKVYVTGGLLRDGEMSLSGAIANHVTENFFVDTAFISAGGITIEHGVTDYHVEEAELRRIIVERAARAVVLADHSKFGVTAFTRVVPLTAVDVIVTDAGLPEEETEAICALGVEVIRGEVSG</sequence>
<dbReference type="PROSITE" id="PS00894">
    <property type="entry name" value="HTH_DEOR_1"/>
    <property type="match status" value="1"/>
</dbReference>
<keyword evidence="6" id="KW-1185">Reference proteome</keyword>
<keyword evidence="2" id="KW-0238">DNA-binding</keyword>
<dbReference type="InterPro" id="IPR014036">
    <property type="entry name" value="DeoR-like_C"/>
</dbReference>